<evidence type="ECO:0000259" key="6">
    <source>
        <dbReference type="PROSITE" id="PS50865"/>
    </source>
</evidence>
<protein>
    <recommendedName>
        <fullName evidence="6">MYND-type domain-containing protein</fullName>
    </recommendedName>
</protein>
<feature type="region of interest" description="Disordered" evidence="5">
    <location>
        <begin position="24"/>
        <end position="43"/>
    </location>
</feature>
<keyword evidence="1" id="KW-0479">Metal-binding</keyword>
<evidence type="ECO:0000313" key="8">
    <source>
        <dbReference type="EMBL" id="GIM10866.1"/>
    </source>
</evidence>
<comment type="caution">
    <text evidence="7">The sequence shown here is derived from an EMBL/GenBank/DDBJ whole genome shotgun (WGS) entry which is preliminary data.</text>
</comment>
<dbReference type="OrthoDB" id="5945798at2759"/>
<evidence type="ECO:0000256" key="3">
    <source>
        <dbReference type="ARBA" id="ARBA00022833"/>
    </source>
</evidence>
<dbReference type="Proteomes" id="UP000747110">
    <property type="component" value="Unassembled WGS sequence"/>
</dbReference>
<keyword evidence="9" id="KW-1185">Reference proteome</keyword>
<evidence type="ECO:0000313" key="7">
    <source>
        <dbReference type="EMBL" id="GIL84734.1"/>
    </source>
</evidence>
<feature type="compositionally biased region" description="Polar residues" evidence="5">
    <location>
        <begin position="29"/>
        <end position="42"/>
    </location>
</feature>
<dbReference type="EMBL" id="BNCQ01000036">
    <property type="protein sequence ID" value="GIM10866.1"/>
    <property type="molecule type" value="Genomic_DNA"/>
</dbReference>
<evidence type="ECO:0000256" key="1">
    <source>
        <dbReference type="ARBA" id="ARBA00022723"/>
    </source>
</evidence>
<dbReference type="InterPro" id="IPR002893">
    <property type="entry name" value="Znf_MYND"/>
</dbReference>
<gene>
    <name evidence="7" type="ORF">Vretifemale_13352</name>
    <name evidence="8" type="ORF">Vretimale_14470</name>
</gene>
<dbReference type="PROSITE" id="PS50865">
    <property type="entry name" value="ZF_MYND_2"/>
    <property type="match status" value="1"/>
</dbReference>
<name>A0A8J4CTA2_9CHLO</name>
<dbReference type="PROSITE" id="PS01360">
    <property type="entry name" value="ZF_MYND_1"/>
    <property type="match status" value="1"/>
</dbReference>
<dbReference type="Proteomes" id="UP000722791">
    <property type="component" value="Unassembled WGS sequence"/>
</dbReference>
<feature type="compositionally biased region" description="Acidic residues" evidence="5">
    <location>
        <begin position="295"/>
        <end position="312"/>
    </location>
</feature>
<evidence type="ECO:0000313" key="9">
    <source>
        <dbReference type="Proteomes" id="UP000747110"/>
    </source>
</evidence>
<keyword evidence="2 4" id="KW-0863">Zinc-finger</keyword>
<feature type="domain" description="MYND-type" evidence="6">
    <location>
        <begin position="55"/>
        <end position="97"/>
    </location>
</feature>
<reference evidence="7" key="1">
    <citation type="journal article" date="2021" name="Proc. Natl. Acad. Sci. U.S.A.">
        <title>Three genomes in the algal genus Volvox reveal the fate of a haploid sex-determining region after a transition to homothallism.</title>
        <authorList>
            <person name="Yamamoto K."/>
            <person name="Hamaji T."/>
            <person name="Kawai-Toyooka H."/>
            <person name="Matsuzaki R."/>
            <person name="Takahashi F."/>
            <person name="Nishimura Y."/>
            <person name="Kawachi M."/>
            <person name="Noguchi H."/>
            <person name="Minakuchi Y."/>
            <person name="Umen J.G."/>
            <person name="Toyoda A."/>
            <person name="Nozaki H."/>
        </authorList>
    </citation>
    <scope>NUCLEOTIDE SEQUENCE</scope>
    <source>
        <strain evidence="8">NIES-3785</strain>
        <strain evidence="7">NIES-3786</strain>
    </source>
</reference>
<organism evidence="7 9">
    <name type="scientific">Volvox reticuliferus</name>
    <dbReference type="NCBI Taxonomy" id="1737510"/>
    <lineage>
        <taxon>Eukaryota</taxon>
        <taxon>Viridiplantae</taxon>
        <taxon>Chlorophyta</taxon>
        <taxon>core chlorophytes</taxon>
        <taxon>Chlorophyceae</taxon>
        <taxon>CS clade</taxon>
        <taxon>Chlamydomonadales</taxon>
        <taxon>Volvocaceae</taxon>
        <taxon>Volvox</taxon>
    </lineage>
</organism>
<dbReference type="Gene3D" id="6.10.140.2220">
    <property type="match status" value="1"/>
</dbReference>
<proteinExistence type="predicted"/>
<keyword evidence="3" id="KW-0862">Zinc</keyword>
<dbReference type="AlphaFoldDB" id="A0A8J4CTA2"/>
<dbReference type="SUPFAM" id="SSF144232">
    <property type="entry name" value="HIT/MYND zinc finger-like"/>
    <property type="match status" value="1"/>
</dbReference>
<evidence type="ECO:0000256" key="4">
    <source>
        <dbReference type="PROSITE-ProRule" id="PRU00134"/>
    </source>
</evidence>
<dbReference type="GO" id="GO:0008270">
    <property type="term" value="F:zinc ion binding"/>
    <property type="evidence" value="ECO:0007669"/>
    <property type="project" value="UniProtKB-KW"/>
</dbReference>
<dbReference type="EMBL" id="BNCP01000030">
    <property type="protein sequence ID" value="GIL84734.1"/>
    <property type="molecule type" value="Genomic_DNA"/>
</dbReference>
<feature type="region of interest" description="Disordered" evidence="5">
    <location>
        <begin position="295"/>
        <end position="322"/>
    </location>
</feature>
<sequence length="580" mass="62169">MELIQWRSKVDAFHARFNAKAARKASGNRGANSGPAQPQLPENLNYDEEDEDFVCGGCGTPIQHGQSLWCGACKCTAYCNRECQRTGWRARGHKAACKLLARAKALPPADLDRHYVVQLKLVGRQGLTEWAEHLQRDGETELGSMHREMAAVLAPRERVLFALEARSHFMLKFQMVAPSKRLEAHDLALFALQSILEPTTDIPMLNMPREMPQRPYAIWIPGGDDDDSVSVRRPMARPVGQLLAGAGLPTSTWYVGGGFSAEAMLRPGVYGAGSQRTGDIMMNAFAALDLDAFTEDEDNDEDEDDGDDEDDEGKVSGSGGGGGTAPLRVLMIAGLHMFGPDAGEGDDPLLTATAAALRGSVGAHVDIAMYRKGNGNQPAQRTLAQQLMSGGYTACVVLGLGSGSDFKPRRPTDPWGNGPWRDALTGWVRNGGVLVVHGERAAAAVLREFFGLSWAMEGDFYRRTDHKLNQANPLLGDLATRLPNDYNVKACMLSNVPAGERIYATPPGARTHSLVPFMAGEPVDAGMTAMAAARVGGGAVMFFGDVNWEPPTMAAVAALTQRLVAACVRRAGVGGGGIGR</sequence>
<evidence type="ECO:0000256" key="2">
    <source>
        <dbReference type="ARBA" id="ARBA00022771"/>
    </source>
</evidence>
<accession>A0A8J4CTA2</accession>
<evidence type="ECO:0000256" key="5">
    <source>
        <dbReference type="SAM" id="MobiDB-lite"/>
    </source>
</evidence>